<name>A0A7M3MC59_9BACT</name>
<evidence type="ECO:0000256" key="5">
    <source>
        <dbReference type="ARBA" id="ARBA00023163"/>
    </source>
</evidence>
<evidence type="ECO:0000256" key="1">
    <source>
        <dbReference type="ARBA" id="ARBA00010641"/>
    </source>
</evidence>
<dbReference type="GO" id="GO:0016987">
    <property type="term" value="F:sigma factor activity"/>
    <property type="evidence" value="ECO:0007669"/>
    <property type="project" value="UniProtKB-KW"/>
</dbReference>
<dbReference type="InterPro" id="IPR013324">
    <property type="entry name" value="RNA_pol_sigma_r3/r4-like"/>
</dbReference>
<dbReference type="RefSeq" id="WP_144303722.1">
    <property type="nucleotide sequence ID" value="NZ_QMIE01000013.1"/>
</dbReference>
<dbReference type="Gene3D" id="1.10.10.10">
    <property type="entry name" value="Winged helix-like DNA-binding domain superfamily/Winged helix DNA-binding domain"/>
    <property type="match status" value="1"/>
</dbReference>
<accession>A0A7M3MC59</accession>
<evidence type="ECO:0000313" key="9">
    <source>
        <dbReference type="Proteomes" id="UP000448292"/>
    </source>
</evidence>
<dbReference type="InterPro" id="IPR039425">
    <property type="entry name" value="RNA_pol_sigma-70-like"/>
</dbReference>
<organism evidence="8 9">
    <name type="scientific">Oceanidesulfovibrio indonesiensis</name>
    <dbReference type="NCBI Taxonomy" id="54767"/>
    <lineage>
        <taxon>Bacteria</taxon>
        <taxon>Pseudomonadati</taxon>
        <taxon>Thermodesulfobacteriota</taxon>
        <taxon>Desulfovibrionia</taxon>
        <taxon>Desulfovibrionales</taxon>
        <taxon>Desulfovibrionaceae</taxon>
        <taxon>Oceanidesulfovibrio</taxon>
    </lineage>
</organism>
<dbReference type="Pfam" id="PF04545">
    <property type="entry name" value="Sigma70_r4"/>
    <property type="match status" value="1"/>
</dbReference>
<evidence type="ECO:0000256" key="4">
    <source>
        <dbReference type="ARBA" id="ARBA00023125"/>
    </source>
</evidence>
<keyword evidence="4" id="KW-0238">DNA-binding</keyword>
<gene>
    <name evidence="8" type="ORF">DPQ33_13310</name>
</gene>
<evidence type="ECO:0000256" key="3">
    <source>
        <dbReference type="ARBA" id="ARBA00023082"/>
    </source>
</evidence>
<evidence type="ECO:0000259" key="7">
    <source>
        <dbReference type="Pfam" id="PF04545"/>
    </source>
</evidence>
<protein>
    <submittedName>
        <fullName evidence="8">Sigma-70 family RNA polymerase sigma factor</fullName>
    </submittedName>
</protein>
<dbReference type="InterPro" id="IPR013325">
    <property type="entry name" value="RNA_pol_sigma_r2"/>
</dbReference>
<dbReference type="Pfam" id="PF04542">
    <property type="entry name" value="Sigma70_r2"/>
    <property type="match status" value="1"/>
</dbReference>
<feature type="domain" description="RNA polymerase sigma-70 region 4" evidence="7">
    <location>
        <begin position="146"/>
        <end position="191"/>
    </location>
</feature>
<proteinExistence type="inferred from homology"/>
<dbReference type="PANTHER" id="PTHR43133">
    <property type="entry name" value="RNA POLYMERASE ECF-TYPE SIGMA FACTO"/>
    <property type="match status" value="1"/>
</dbReference>
<keyword evidence="2" id="KW-0805">Transcription regulation</keyword>
<keyword evidence="9" id="KW-1185">Reference proteome</keyword>
<feature type="domain" description="RNA polymerase sigma-70 region 2" evidence="6">
    <location>
        <begin position="54"/>
        <end position="116"/>
    </location>
</feature>
<comment type="similarity">
    <text evidence="1">Belongs to the sigma-70 factor family. ECF subfamily.</text>
</comment>
<evidence type="ECO:0000256" key="2">
    <source>
        <dbReference type="ARBA" id="ARBA00023015"/>
    </source>
</evidence>
<dbReference type="Proteomes" id="UP000448292">
    <property type="component" value="Unassembled WGS sequence"/>
</dbReference>
<dbReference type="InterPro" id="IPR007627">
    <property type="entry name" value="RNA_pol_sigma70_r2"/>
</dbReference>
<comment type="caution">
    <text evidence="8">The sequence shown here is derived from an EMBL/GenBank/DDBJ whole genome shotgun (WGS) entry which is preliminary data.</text>
</comment>
<dbReference type="GO" id="GO:0006352">
    <property type="term" value="P:DNA-templated transcription initiation"/>
    <property type="evidence" value="ECO:0007669"/>
    <property type="project" value="InterPro"/>
</dbReference>
<dbReference type="OrthoDB" id="9784272at2"/>
<dbReference type="SUPFAM" id="SSF88946">
    <property type="entry name" value="Sigma2 domain of RNA polymerase sigma factors"/>
    <property type="match status" value="1"/>
</dbReference>
<sequence>MRKAITSRNISHSTTVISTDLEACLAGDDKAWRQFLIEYGPLLRRAVRWKLRQRAAKNSYHELETDTDEVVQEVYFRLVRSEYKLLRTYDPERSSLSTWLCVVARSAALDHLRNRKHTVQMSPEEVEQILAVQEEEGGMLALPRGVLSPRQTYVLHLAFEKDAGTNEIAELMDVHPQTVRSLRNSALMRLRWHYTRQDECKDGVKEQSRNAKRMQSSAKIAQHIGIS</sequence>
<dbReference type="InterPro" id="IPR036388">
    <property type="entry name" value="WH-like_DNA-bd_sf"/>
</dbReference>
<dbReference type="SUPFAM" id="SSF88659">
    <property type="entry name" value="Sigma3 and sigma4 domains of RNA polymerase sigma factors"/>
    <property type="match status" value="1"/>
</dbReference>
<evidence type="ECO:0000313" key="8">
    <source>
        <dbReference type="EMBL" id="TVM15942.1"/>
    </source>
</evidence>
<dbReference type="PANTHER" id="PTHR43133:SF51">
    <property type="entry name" value="RNA POLYMERASE SIGMA FACTOR"/>
    <property type="match status" value="1"/>
</dbReference>
<dbReference type="Gene3D" id="1.10.1740.10">
    <property type="match status" value="1"/>
</dbReference>
<dbReference type="InterPro" id="IPR007630">
    <property type="entry name" value="RNA_pol_sigma70_r4"/>
</dbReference>
<dbReference type="NCBIfam" id="TIGR02937">
    <property type="entry name" value="sigma70-ECF"/>
    <property type="match status" value="1"/>
</dbReference>
<dbReference type="InterPro" id="IPR014284">
    <property type="entry name" value="RNA_pol_sigma-70_dom"/>
</dbReference>
<dbReference type="EMBL" id="QMIE01000013">
    <property type="protein sequence ID" value="TVM15942.1"/>
    <property type="molecule type" value="Genomic_DNA"/>
</dbReference>
<keyword evidence="5" id="KW-0804">Transcription</keyword>
<dbReference type="AlphaFoldDB" id="A0A7M3MC59"/>
<dbReference type="GO" id="GO:0003677">
    <property type="term" value="F:DNA binding"/>
    <property type="evidence" value="ECO:0007669"/>
    <property type="project" value="UniProtKB-KW"/>
</dbReference>
<reference evidence="8 9" key="1">
    <citation type="submission" date="2018-06" db="EMBL/GenBank/DDBJ databases">
        <title>Complete genome of Desulfovibrio indonesiensis P37SLT.</title>
        <authorList>
            <person name="Crispim J.S."/>
            <person name="Vidigal P.M.P."/>
            <person name="Silva L.C.F."/>
            <person name="Laguardia C.N."/>
            <person name="Araujo L.C."/>
            <person name="Dias R.S."/>
            <person name="Sousa M.P."/>
            <person name="Paula S.O."/>
            <person name="Silva C."/>
        </authorList>
    </citation>
    <scope>NUCLEOTIDE SEQUENCE [LARGE SCALE GENOMIC DNA]</scope>
    <source>
        <strain evidence="8 9">P37SLT</strain>
    </source>
</reference>
<evidence type="ECO:0000259" key="6">
    <source>
        <dbReference type="Pfam" id="PF04542"/>
    </source>
</evidence>
<keyword evidence="3" id="KW-0731">Sigma factor</keyword>